<dbReference type="EMBL" id="RAZS01000011">
    <property type="protein sequence ID" value="RKN15350.1"/>
    <property type="molecule type" value="Genomic_DNA"/>
</dbReference>
<evidence type="ECO:0000313" key="1">
    <source>
        <dbReference type="EMBL" id="RKN15350.1"/>
    </source>
</evidence>
<dbReference type="Proteomes" id="UP000271548">
    <property type="component" value="Unassembled WGS sequence"/>
</dbReference>
<dbReference type="RefSeq" id="WP_120682279.1">
    <property type="nucleotide sequence ID" value="NZ_JBEYSM010000020.1"/>
</dbReference>
<dbReference type="AlphaFoldDB" id="A0A3A9YNC0"/>
<organism evidence="2 4">
    <name type="scientific">Micromonospora musae</name>
    <dbReference type="NCBI Taxonomy" id="1894970"/>
    <lineage>
        <taxon>Bacteria</taxon>
        <taxon>Bacillati</taxon>
        <taxon>Actinomycetota</taxon>
        <taxon>Actinomycetes</taxon>
        <taxon>Micromonosporales</taxon>
        <taxon>Micromonosporaceae</taxon>
        <taxon>Micromonospora</taxon>
    </lineage>
</organism>
<evidence type="ECO:0000313" key="3">
    <source>
        <dbReference type="Proteomes" id="UP000271548"/>
    </source>
</evidence>
<evidence type="ECO:0008006" key="5">
    <source>
        <dbReference type="Google" id="ProtNLM"/>
    </source>
</evidence>
<accession>A0A3A9YNC0</accession>
<dbReference type="EMBL" id="RAZT01000001">
    <property type="protein sequence ID" value="RKN36136.1"/>
    <property type="molecule type" value="Genomic_DNA"/>
</dbReference>
<dbReference type="Proteomes" id="UP000275865">
    <property type="component" value="Unassembled WGS sequence"/>
</dbReference>
<sequence length="81" mass="8651">MTDVSPAADDRDLLRRAAAAHTAAAQDLEAFLRRLPEVPGPAELTEYANLVTREERMRADREAAADAAGLTLGSLESDQGT</sequence>
<proteinExistence type="predicted"/>
<protein>
    <recommendedName>
        <fullName evidence="5">Amidase</fullName>
    </recommendedName>
</protein>
<evidence type="ECO:0000313" key="2">
    <source>
        <dbReference type="EMBL" id="RKN36136.1"/>
    </source>
</evidence>
<gene>
    <name evidence="2" type="ORF">D7044_00270</name>
    <name evidence="1" type="ORF">D7147_26260</name>
</gene>
<comment type="caution">
    <text evidence="2">The sequence shown here is derived from an EMBL/GenBank/DDBJ whole genome shotgun (WGS) entry which is preliminary data.</text>
</comment>
<reference evidence="3 4" key="1">
    <citation type="submission" date="2018-09" db="EMBL/GenBank/DDBJ databases">
        <title>Micromonospora sp. nov. MS1-9, isolated from a root of Musa sp.</title>
        <authorList>
            <person name="Kuncharoen N."/>
            <person name="Kudo T."/>
            <person name="Ohkuma M."/>
            <person name="Yuki M."/>
            <person name="Tanasupawat S."/>
        </authorList>
    </citation>
    <scope>NUCLEOTIDE SEQUENCE [LARGE SCALE GENOMIC DNA]</scope>
    <source>
        <strain evidence="2 4">MS1-9</strain>
        <strain evidence="1 3">NGC1-4</strain>
    </source>
</reference>
<evidence type="ECO:0000313" key="4">
    <source>
        <dbReference type="Proteomes" id="UP000275865"/>
    </source>
</evidence>
<name>A0A3A9YNC0_9ACTN</name>
<keyword evidence="3" id="KW-1185">Reference proteome</keyword>